<dbReference type="AlphaFoldDB" id="A0A2H0N5L0"/>
<dbReference type="NCBIfam" id="TIGR00135">
    <property type="entry name" value="gatC"/>
    <property type="match status" value="1"/>
</dbReference>
<dbReference type="Proteomes" id="UP000229600">
    <property type="component" value="Unassembled WGS sequence"/>
</dbReference>
<dbReference type="HAMAP" id="MF_00122">
    <property type="entry name" value="GatC"/>
    <property type="match status" value="1"/>
</dbReference>
<comment type="subunit">
    <text evidence="1">Heterotrimer of A, B and C subunits.</text>
</comment>
<keyword evidence="1" id="KW-0067">ATP-binding</keyword>
<protein>
    <recommendedName>
        <fullName evidence="1">Aspartyl/glutamyl-tRNA(Asn/Gln) amidotransferase subunit C</fullName>
        <shortName evidence="1">Asp/Glu-ADT subunit C</shortName>
        <ecNumber evidence="1">6.3.5.-</ecNumber>
    </recommendedName>
</protein>
<comment type="catalytic activity">
    <reaction evidence="1">
        <text>L-glutamyl-tRNA(Gln) + L-glutamine + ATP + H2O = L-glutaminyl-tRNA(Gln) + L-glutamate + ADP + phosphate + H(+)</text>
        <dbReference type="Rhea" id="RHEA:17521"/>
        <dbReference type="Rhea" id="RHEA-COMP:9681"/>
        <dbReference type="Rhea" id="RHEA-COMP:9684"/>
        <dbReference type="ChEBI" id="CHEBI:15377"/>
        <dbReference type="ChEBI" id="CHEBI:15378"/>
        <dbReference type="ChEBI" id="CHEBI:29985"/>
        <dbReference type="ChEBI" id="CHEBI:30616"/>
        <dbReference type="ChEBI" id="CHEBI:43474"/>
        <dbReference type="ChEBI" id="CHEBI:58359"/>
        <dbReference type="ChEBI" id="CHEBI:78520"/>
        <dbReference type="ChEBI" id="CHEBI:78521"/>
        <dbReference type="ChEBI" id="CHEBI:456216"/>
    </reaction>
</comment>
<dbReference type="GO" id="GO:0005524">
    <property type="term" value="F:ATP binding"/>
    <property type="evidence" value="ECO:0007669"/>
    <property type="project" value="UniProtKB-KW"/>
</dbReference>
<organism evidence="2 3">
    <name type="scientific">Candidatus Magasanikbacteria bacterium CG11_big_fil_rev_8_21_14_0_20_39_34</name>
    <dbReference type="NCBI Taxonomy" id="1974653"/>
    <lineage>
        <taxon>Bacteria</taxon>
        <taxon>Candidatus Magasanikiibacteriota</taxon>
    </lineage>
</organism>
<evidence type="ECO:0000313" key="2">
    <source>
        <dbReference type="EMBL" id="PIR04181.1"/>
    </source>
</evidence>
<sequence>MKLTPHEIEEIALLARLELSDSEKEIYAEQLSVIFDYIEILNEVDTEDVEETCQVTGLMNVTREDTVGEPNDAVQQKIINAFPEKVGSLLKVKKVFE</sequence>
<keyword evidence="1" id="KW-0648">Protein biosynthesis</keyword>
<comment type="catalytic activity">
    <reaction evidence="1">
        <text>L-aspartyl-tRNA(Asn) + L-glutamine + ATP + H2O = L-asparaginyl-tRNA(Asn) + L-glutamate + ADP + phosphate + 2 H(+)</text>
        <dbReference type="Rhea" id="RHEA:14513"/>
        <dbReference type="Rhea" id="RHEA-COMP:9674"/>
        <dbReference type="Rhea" id="RHEA-COMP:9677"/>
        <dbReference type="ChEBI" id="CHEBI:15377"/>
        <dbReference type="ChEBI" id="CHEBI:15378"/>
        <dbReference type="ChEBI" id="CHEBI:29985"/>
        <dbReference type="ChEBI" id="CHEBI:30616"/>
        <dbReference type="ChEBI" id="CHEBI:43474"/>
        <dbReference type="ChEBI" id="CHEBI:58359"/>
        <dbReference type="ChEBI" id="CHEBI:78515"/>
        <dbReference type="ChEBI" id="CHEBI:78516"/>
        <dbReference type="ChEBI" id="CHEBI:456216"/>
    </reaction>
</comment>
<dbReference type="InterPro" id="IPR036113">
    <property type="entry name" value="Asp/Glu-ADT_sf_sub_c"/>
</dbReference>
<proteinExistence type="inferred from homology"/>
<gene>
    <name evidence="1" type="primary">gatC</name>
    <name evidence="2" type="ORF">COV59_03285</name>
</gene>
<dbReference type="GO" id="GO:0050566">
    <property type="term" value="F:asparaginyl-tRNA synthase (glutamine-hydrolyzing) activity"/>
    <property type="evidence" value="ECO:0007669"/>
    <property type="project" value="RHEA"/>
</dbReference>
<dbReference type="EC" id="6.3.5.-" evidence="1"/>
<keyword evidence="1" id="KW-0547">Nucleotide-binding</keyword>
<dbReference type="Pfam" id="PF02686">
    <property type="entry name" value="GatC"/>
    <property type="match status" value="1"/>
</dbReference>
<dbReference type="GO" id="GO:0006450">
    <property type="term" value="P:regulation of translational fidelity"/>
    <property type="evidence" value="ECO:0007669"/>
    <property type="project" value="InterPro"/>
</dbReference>
<comment type="similarity">
    <text evidence="1">Belongs to the GatC family.</text>
</comment>
<evidence type="ECO:0000256" key="1">
    <source>
        <dbReference type="HAMAP-Rule" id="MF_00122"/>
    </source>
</evidence>
<dbReference type="EMBL" id="PCWN01000007">
    <property type="protein sequence ID" value="PIR04181.1"/>
    <property type="molecule type" value="Genomic_DNA"/>
</dbReference>
<accession>A0A2H0N5L0</accession>
<keyword evidence="1" id="KW-0436">Ligase</keyword>
<dbReference type="GO" id="GO:0070681">
    <property type="term" value="P:glutaminyl-tRNAGln biosynthesis via transamidation"/>
    <property type="evidence" value="ECO:0007669"/>
    <property type="project" value="TreeGrafter"/>
</dbReference>
<evidence type="ECO:0000313" key="3">
    <source>
        <dbReference type="Proteomes" id="UP000229600"/>
    </source>
</evidence>
<dbReference type="GO" id="GO:0050567">
    <property type="term" value="F:glutaminyl-tRNA synthase (glutamine-hydrolyzing) activity"/>
    <property type="evidence" value="ECO:0007669"/>
    <property type="project" value="UniProtKB-UniRule"/>
</dbReference>
<dbReference type="PANTHER" id="PTHR15004:SF0">
    <property type="entry name" value="GLUTAMYL-TRNA(GLN) AMIDOTRANSFERASE SUBUNIT C, MITOCHONDRIAL"/>
    <property type="match status" value="1"/>
</dbReference>
<comment type="function">
    <text evidence="1">Allows the formation of correctly charged Asn-tRNA(Asn) or Gln-tRNA(Gln) through the transamidation of misacylated Asp-tRNA(Asn) or Glu-tRNA(Gln) in organisms which lack either or both of asparaginyl-tRNA or glutaminyl-tRNA synthetases. The reaction takes place in the presence of glutamine and ATP through an activated phospho-Asp-tRNA(Asn) or phospho-Glu-tRNA(Gln).</text>
</comment>
<name>A0A2H0N5L0_9BACT</name>
<dbReference type="PANTHER" id="PTHR15004">
    <property type="entry name" value="GLUTAMYL-TRNA(GLN) AMIDOTRANSFERASE SUBUNIT C, MITOCHONDRIAL"/>
    <property type="match status" value="1"/>
</dbReference>
<dbReference type="InterPro" id="IPR003837">
    <property type="entry name" value="GatC"/>
</dbReference>
<dbReference type="GO" id="GO:0016740">
    <property type="term" value="F:transferase activity"/>
    <property type="evidence" value="ECO:0007669"/>
    <property type="project" value="UniProtKB-KW"/>
</dbReference>
<dbReference type="GO" id="GO:0006412">
    <property type="term" value="P:translation"/>
    <property type="evidence" value="ECO:0007669"/>
    <property type="project" value="UniProtKB-UniRule"/>
</dbReference>
<keyword evidence="2" id="KW-0808">Transferase</keyword>
<dbReference type="SUPFAM" id="SSF141000">
    <property type="entry name" value="Glu-tRNAGln amidotransferase C subunit"/>
    <property type="match status" value="1"/>
</dbReference>
<comment type="caution">
    <text evidence="2">The sequence shown here is derived from an EMBL/GenBank/DDBJ whole genome shotgun (WGS) entry which is preliminary data.</text>
</comment>
<dbReference type="Gene3D" id="1.10.20.60">
    <property type="entry name" value="Glu-tRNAGln amidotransferase C subunit, N-terminal domain"/>
    <property type="match status" value="1"/>
</dbReference>
<reference evidence="2 3" key="1">
    <citation type="submission" date="2017-09" db="EMBL/GenBank/DDBJ databases">
        <title>Depth-based differentiation of microbial function through sediment-hosted aquifers and enrichment of novel symbionts in the deep terrestrial subsurface.</title>
        <authorList>
            <person name="Probst A.J."/>
            <person name="Ladd B."/>
            <person name="Jarett J.K."/>
            <person name="Geller-Mcgrath D.E."/>
            <person name="Sieber C.M."/>
            <person name="Emerson J.B."/>
            <person name="Anantharaman K."/>
            <person name="Thomas B.C."/>
            <person name="Malmstrom R."/>
            <person name="Stieglmeier M."/>
            <person name="Klingl A."/>
            <person name="Woyke T."/>
            <person name="Ryan C.M."/>
            <person name="Banfield J.F."/>
        </authorList>
    </citation>
    <scope>NUCLEOTIDE SEQUENCE [LARGE SCALE GENOMIC DNA]</scope>
    <source>
        <strain evidence="2">CG11_big_fil_rev_8_21_14_0_20_39_34</strain>
    </source>
</reference>